<evidence type="ECO:0000256" key="2">
    <source>
        <dbReference type="ARBA" id="ARBA00022475"/>
    </source>
</evidence>
<keyword evidence="5 7" id="KW-0472">Membrane</keyword>
<evidence type="ECO:0000256" key="5">
    <source>
        <dbReference type="ARBA" id="ARBA00023136"/>
    </source>
</evidence>
<reference evidence="8 9" key="1">
    <citation type="submission" date="2023-08" db="EMBL/GenBank/DDBJ databases">
        <authorList>
            <person name="Park J.-S."/>
        </authorList>
    </citation>
    <scope>NUCLEOTIDE SEQUENCE [LARGE SCALE GENOMIC DNA]</scope>
    <source>
        <strain evidence="8 9">2205SS18-9</strain>
    </source>
</reference>
<feature type="coiled-coil region" evidence="6">
    <location>
        <begin position="181"/>
        <end position="208"/>
    </location>
</feature>
<comment type="caution">
    <text evidence="8">The sequence shown here is derived from an EMBL/GenBank/DDBJ whole genome shotgun (WGS) entry which is preliminary data.</text>
</comment>
<dbReference type="PANTHER" id="PTHR30509:SF9">
    <property type="entry name" value="MULTIDRUG RESISTANCE PROTEIN MDTO"/>
    <property type="match status" value="1"/>
</dbReference>
<keyword evidence="9" id="KW-1185">Reference proteome</keyword>
<evidence type="ECO:0000256" key="7">
    <source>
        <dbReference type="SAM" id="Phobius"/>
    </source>
</evidence>
<feature type="transmembrane region" description="Helical" evidence="7">
    <location>
        <begin position="66"/>
        <end position="96"/>
    </location>
</feature>
<dbReference type="Proteomes" id="UP001231941">
    <property type="component" value="Unassembled WGS sequence"/>
</dbReference>
<proteinExistence type="predicted"/>
<feature type="transmembrane region" description="Helical" evidence="7">
    <location>
        <begin position="126"/>
        <end position="151"/>
    </location>
</feature>
<dbReference type="RefSeq" id="WP_305993111.1">
    <property type="nucleotide sequence ID" value="NZ_JAVAMP010000010.1"/>
</dbReference>
<organism evidence="8 9">
    <name type="scientific">Chengkuizengella axinellae</name>
    <dbReference type="NCBI Taxonomy" id="3064388"/>
    <lineage>
        <taxon>Bacteria</taxon>
        <taxon>Bacillati</taxon>
        <taxon>Bacillota</taxon>
        <taxon>Bacilli</taxon>
        <taxon>Bacillales</taxon>
        <taxon>Paenibacillaceae</taxon>
        <taxon>Chengkuizengella</taxon>
    </lineage>
</organism>
<dbReference type="Pfam" id="PF06081">
    <property type="entry name" value="ArAE_1"/>
    <property type="match status" value="1"/>
</dbReference>
<evidence type="ECO:0000313" key="9">
    <source>
        <dbReference type="Proteomes" id="UP001231941"/>
    </source>
</evidence>
<evidence type="ECO:0000256" key="1">
    <source>
        <dbReference type="ARBA" id="ARBA00004651"/>
    </source>
</evidence>
<dbReference type="InterPro" id="IPR010343">
    <property type="entry name" value="ArAE_1"/>
</dbReference>
<comment type="subcellular location">
    <subcellularLocation>
        <location evidence="1">Cell membrane</location>
        <topology evidence="1">Multi-pass membrane protein</topology>
    </subcellularLocation>
</comment>
<dbReference type="EMBL" id="JAVAMP010000010">
    <property type="protein sequence ID" value="MDP5275799.1"/>
    <property type="molecule type" value="Genomic_DNA"/>
</dbReference>
<keyword evidence="3 7" id="KW-0812">Transmembrane</keyword>
<keyword evidence="6" id="KW-0175">Coiled coil</keyword>
<gene>
    <name evidence="8" type="ORF">Q5Y73_16995</name>
</gene>
<feature type="transmembrane region" description="Helical" evidence="7">
    <location>
        <begin position="21"/>
        <end position="46"/>
    </location>
</feature>
<evidence type="ECO:0000256" key="6">
    <source>
        <dbReference type="SAM" id="Coils"/>
    </source>
</evidence>
<evidence type="ECO:0000256" key="3">
    <source>
        <dbReference type="ARBA" id="ARBA00022692"/>
    </source>
</evidence>
<keyword evidence="2" id="KW-1003">Cell membrane</keyword>
<evidence type="ECO:0000256" key="4">
    <source>
        <dbReference type="ARBA" id="ARBA00022989"/>
    </source>
</evidence>
<sequence length="344" mass="39285">MNKVKNWLALLFGKRIFKTGLSVFITATICELLNWPVLFAIIAAIVTIEPTVNASIQKGKIRLPAAAMGAGVAMFFDFALGQTPISYALAAVITILLCHKFRWDDAIIVATLTAVNMIAITENDFFVSFITRVGTTSVGIITSVIVNFFVLPPNFMGQISKAKINLMSDTKALVDKIISFQLDQKGNLEDLEKTLSSLQKRVSHTIKLIDYQKEEYRYHRFKKTEYKLLKNLQTKMNLLDKINHHVADLLYLTSEHQCIQKNDKDVLKKAWRDIALYFDWQQKNGEKTYEIHQNISALFYILHRQIDVEKTEDYMDKSSSIAYELLAIHSLICKKSFFKPTETS</sequence>
<evidence type="ECO:0000313" key="8">
    <source>
        <dbReference type="EMBL" id="MDP5275799.1"/>
    </source>
</evidence>
<accession>A0ABT9J2F5</accession>
<name>A0ABT9J2F5_9BACL</name>
<keyword evidence="4 7" id="KW-1133">Transmembrane helix</keyword>
<dbReference type="PANTHER" id="PTHR30509">
    <property type="entry name" value="P-HYDROXYBENZOIC ACID EFFLUX PUMP SUBUNIT-RELATED"/>
    <property type="match status" value="1"/>
</dbReference>
<protein>
    <submittedName>
        <fullName evidence="8">Aromatic acid exporter family protein</fullName>
    </submittedName>
</protein>